<feature type="region of interest" description="Disordered" evidence="1">
    <location>
        <begin position="1"/>
        <end position="43"/>
    </location>
</feature>
<evidence type="ECO:0000313" key="2">
    <source>
        <dbReference type="EMBL" id="KAK3546512.1"/>
    </source>
</evidence>
<dbReference type="Proteomes" id="UP001274896">
    <property type="component" value="Unassembled WGS sequence"/>
</dbReference>
<reference evidence="2" key="1">
    <citation type="submission" date="2023-06" db="EMBL/GenBank/DDBJ databases">
        <title>Male Hemibagrus guttatus genome.</title>
        <authorList>
            <person name="Bian C."/>
        </authorList>
    </citation>
    <scope>NUCLEOTIDE SEQUENCE</scope>
    <source>
        <strain evidence="2">Male_cb2023</strain>
        <tissue evidence="2">Muscle</tissue>
    </source>
</reference>
<dbReference type="AlphaFoldDB" id="A0AAE0V7M9"/>
<comment type="caution">
    <text evidence="2">The sequence shown here is derived from an EMBL/GenBank/DDBJ whole genome shotgun (WGS) entry which is preliminary data.</text>
</comment>
<sequence length="98" mass="10878">MSEDTASQHVVETGEKGVVEGVQAEEKEARGTKRKMENLEEGEVSEQNIFKFKKTTVNSIKLYYSISQLDDEAMASMLADFVDCPPDDKDHGASHSHS</sequence>
<name>A0AAE0V7M9_9TELE</name>
<evidence type="ECO:0000313" key="3">
    <source>
        <dbReference type="Proteomes" id="UP001274896"/>
    </source>
</evidence>
<proteinExistence type="predicted"/>
<protein>
    <submittedName>
        <fullName evidence="2">Uncharacterized protein</fullName>
    </submittedName>
</protein>
<feature type="compositionally biased region" description="Basic and acidic residues" evidence="1">
    <location>
        <begin position="12"/>
        <end position="38"/>
    </location>
</feature>
<dbReference type="EMBL" id="JAUCMX010000005">
    <property type="protein sequence ID" value="KAK3546512.1"/>
    <property type="molecule type" value="Genomic_DNA"/>
</dbReference>
<evidence type="ECO:0000256" key="1">
    <source>
        <dbReference type="SAM" id="MobiDB-lite"/>
    </source>
</evidence>
<gene>
    <name evidence="2" type="ORF">QTP70_026366</name>
</gene>
<keyword evidence="3" id="KW-1185">Reference proteome</keyword>
<accession>A0AAE0V7M9</accession>
<organism evidence="2 3">
    <name type="scientific">Hemibagrus guttatus</name>
    <dbReference type="NCBI Taxonomy" id="175788"/>
    <lineage>
        <taxon>Eukaryota</taxon>
        <taxon>Metazoa</taxon>
        <taxon>Chordata</taxon>
        <taxon>Craniata</taxon>
        <taxon>Vertebrata</taxon>
        <taxon>Euteleostomi</taxon>
        <taxon>Actinopterygii</taxon>
        <taxon>Neopterygii</taxon>
        <taxon>Teleostei</taxon>
        <taxon>Ostariophysi</taxon>
        <taxon>Siluriformes</taxon>
        <taxon>Bagridae</taxon>
        <taxon>Hemibagrus</taxon>
    </lineage>
</organism>